<evidence type="ECO:0000313" key="2">
    <source>
        <dbReference type="EMBL" id="KEY75251.1"/>
    </source>
</evidence>
<keyword evidence="3" id="KW-1185">Reference proteome</keyword>
<protein>
    <submittedName>
        <fullName evidence="2">Uncharacterized protein</fullName>
    </submittedName>
</protein>
<feature type="compositionally biased region" description="Basic and acidic residues" evidence="1">
    <location>
        <begin position="1460"/>
        <end position="1476"/>
    </location>
</feature>
<organism evidence="2 3">
    <name type="scientific">Stachybotrys chartarum (strain CBS 109288 / IBT 7711)</name>
    <name type="common">Toxic black mold</name>
    <name type="synonym">Stilbospora chartarum</name>
    <dbReference type="NCBI Taxonomy" id="1280523"/>
    <lineage>
        <taxon>Eukaryota</taxon>
        <taxon>Fungi</taxon>
        <taxon>Dikarya</taxon>
        <taxon>Ascomycota</taxon>
        <taxon>Pezizomycotina</taxon>
        <taxon>Sordariomycetes</taxon>
        <taxon>Hypocreomycetidae</taxon>
        <taxon>Hypocreales</taxon>
        <taxon>Stachybotryaceae</taxon>
        <taxon>Stachybotrys</taxon>
    </lineage>
</organism>
<feature type="region of interest" description="Disordered" evidence="1">
    <location>
        <begin position="1138"/>
        <end position="1164"/>
    </location>
</feature>
<feature type="compositionally biased region" description="Acidic residues" evidence="1">
    <location>
        <begin position="1239"/>
        <end position="1255"/>
    </location>
</feature>
<feature type="compositionally biased region" description="Basic and acidic residues" evidence="1">
    <location>
        <begin position="1273"/>
        <end position="1299"/>
    </location>
</feature>
<sequence>MTAKASNIHSDRKKKKTNTGKRAVRDGPEGTLISPESDTSGGPTMPEPKSKSPKASAAHPADPKKEVIRKLLDVALPSDLQRVVDDPNAGLHAQFIALNDNLSNTSVVDQLCRQNEDFEHLCSNVWHVYPLLFLQHDRSAAASTQGTDKEAGAGNHPQSPQPEPTLQADVAMGHVANGEDARAEDAPGQRSGVRDAWLDGAGLVPYKGWMTEPPKVSLAWIKNFLSDEDIDRTPKWNDKVAEILEYVQYLQDSYDGEDWVDDLLEVTGLLRTHKIIEDYYHRPSRVQFDRPNLEPRASTRLPPVAGSSITHDLMWKSLNPDTGSQRRFSRLMLQETDSGYAGTFNAPPDILEECYQEPLRQDIKQTWDSEFIDSGVHMEDPETSYAHEENEHYEKGMGSKKGAKQAAAHALEDQQHWLVPNRITKDKQGRQTVPNELLRDFSALSGSRRATMQHTLNLFDGENTGWLGDSEFPVNLVQPAAPSTRQVSSWFEEQKLQQVPGKEARDSFRWTRALRQHKRITELNAQQARDHATHEWQSYTKELGLDGKVLDLPSNYQGPIASYPVDRSTSMRLEEWQICNELRDTIRKSAHRSPRPFIAKLDKLIDIGRTSASYQQDLMNLTRNEVRLRPLDYDAARAELSFLRFEEINLLRSLGRTSRRRPTRLDQPLDQVGRLLAVRIVKMIGDVGGEAFFSEHAPRPFKEFMMATNEDCDGPVKGYRFTEEEVLSHLENMSNLGLLNFEPSTEKTGLLIGRPPEDIHPENTVWWDDDAGHDQSTVPDHASTLGSIFHGDSGHLPVAHKLSISKDVNLQSSRDREQVTNLFYTLGYRLGKTLAYLEVEKTNAIARLEDKANQETNAHLMSRYLEFWQDNTAKLPNKGLGTSRKLQVSTYADIVHSVDPESWKREWDPRQPRHDWAEHECRELVRRNVLREAYENKPMLWPRQVAVGTDDDGNVQKLLRREALWSFAHPSKGRVTSGQWDTSRWLAYQDALRAQGRITGDDPAANDSEELDDMDVDMTETNSNTDVSVRDDEENVDISWVEFDNRGVKYHKAPNGFLGGETKLQREAMINNLRGHLETRDPPRTWRDRLRTLTQWWSSGEDDVWVPEAPKMPALLELDEDLFPQSVLAINKVEKEEESIRKEQRRREEQRKREEEQQKREDARKRVEMELLRRERESIKRIGSGIRELAEGIERHGQLTEKDLSGLELIGIEESEKEVLDLRDKGQQRQAEEGMGKDEDSDETLQGESGEEETGEDKTGKGEQQEADPAGKWNEEARDSTSSEEPQSHQKQRAEHPRASPDQGETEQGEPSRTRAASQEPGAGWRDTAQNRWKPLLGLDDDVEDGWTEWLRRSPIKQATQQETQPANLPLECDGASLLSALSDDTDVADDSLSVQSGNPRKKARPPTGDAPVSGKTGRQGEGSRQGRSRSEEKENEYVSLRSNHRPPPPQDMSARKRQQQGDDGVRDTKRARVEDAQAQPAQVRAARRSTRSRTQVQ</sequence>
<name>A0A084BCH2_STACB</name>
<accession>A0A084BCH2</accession>
<feature type="compositionally biased region" description="Basic and acidic residues" evidence="1">
    <location>
        <begin position="1217"/>
        <end position="1238"/>
    </location>
</feature>
<dbReference type="OrthoDB" id="5422628at2759"/>
<dbReference type="HOGENOM" id="CLU_248378_0_0_1"/>
<evidence type="ECO:0000313" key="3">
    <source>
        <dbReference type="Proteomes" id="UP000028045"/>
    </source>
</evidence>
<proteinExistence type="predicted"/>
<gene>
    <name evidence="2" type="ORF">S7711_07605</name>
</gene>
<dbReference type="Proteomes" id="UP000028045">
    <property type="component" value="Unassembled WGS sequence"/>
</dbReference>
<feature type="region of interest" description="Disordered" evidence="1">
    <location>
        <begin position="1214"/>
        <end position="1342"/>
    </location>
</feature>
<feature type="region of interest" description="Disordered" evidence="1">
    <location>
        <begin position="1"/>
        <end position="63"/>
    </location>
</feature>
<evidence type="ECO:0000256" key="1">
    <source>
        <dbReference type="SAM" id="MobiDB-lite"/>
    </source>
</evidence>
<reference evidence="2 3" key="1">
    <citation type="journal article" date="2014" name="BMC Genomics">
        <title>Comparative genome sequencing reveals chemotype-specific gene clusters in the toxigenic black mold Stachybotrys.</title>
        <authorList>
            <person name="Semeiks J."/>
            <person name="Borek D."/>
            <person name="Otwinowski Z."/>
            <person name="Grishin N.V."/>
        </authorList>
    </citation>
    <scope>NUCLEOTIDE SEQUENCE [LARGE SCALE GENOMIC DNA]</scope>
    <source>
        <strain evidence="3">CBS 109288 / IBT 7711</strain>
    </source>
</reference>
<dbReference type="EMBL" id="KL647382">
    <property type="protein sequence ID" value="KEY75251.1"/>
    <property type="molecule type" value="Genomic_DNA"/>
</dbReference>
<feature type="region of interest" description="Disordered" evidence="1">
    <location>
        <begin position="142"/>
        <end position="165"/>
    </location>
</feature>
<feature type="region of interest" description="Disordered" evidence="1">
    <location>
        <begin position="1382"/>
        <end position="1498"/>
    </location>
</feature>